<dbReference type="AlphaFoldDB" id="A0A7J7W7F6"/>
<feature type="compositionally biased region" description="Polar residues" evidence="1">
    <location>
        <begin position="65"/>
        <end position="79"/>
    </location>
</feature>
<protein>
    <submittedName>
        <fullName evidence="2">Uncharacterized protein</fullName>
    </submittedName>
</protein>
<reference evidence="2 3" key="1">
    <citation type="journal article" date="2020" name="Nature">
        <title>Six reference-quality genomes reveal evolution of bat adaptations.</title>
        <authorList>
            <person name="Jebb D."/>
            <person name="Huang Z."/>
            <person name="Pippel M."/>
            <person name="Hughes G.M."/>
            <person name="Lavrichenko K."/>
            <person name="Devanna P."/>
            <person name="Winkler S."/>
            <person name="Jermiin L.S."/>
            <person name="Skirmuntt E.C."/>
            <person name="Katzourakis A."/>
            <person name="Burkitt-Gray L."/>
            <person name="Ray D.A."/>
            <person name="Sullivan K.A.M."/>
            <person name="Roscito J.G."/>
            <person name="Kirilenko B.M."/>
            <person name="Davalos L.M."/>
            <person name="Corthals A.P."/>
            <person name="Power M.L."/>
            <person name="Jones G."/>
            <person name="Ransome R.D."/>
            <person name="Dechmann D.K.N."/>
            <person name="Locatelli A.G."/>
            <person name="Puechmaille S.J."/>
            <person name="Fedrigo O."/>
            <person name="Jarvis E.D."/>
            <person name="Hiller M."/>
            <person name="Vernes S.C."/>
            <person name="Myers E.W."/>
            <person name="Teeling E.C."/>
        </authorList>
    </citation>
    <scope>NUCLEOTIDE SEQUENCE [LARGE SCALE GENOMIC DNA]</scope>
    <source>
        <strain evidence="2">MRhiFer1</strain>
        <tissue evidence="2">Lung</tissue>
    </source>
</reference>
<gene>
    <name evidence="2" type="ORF">mRhiFer1_008147</name>
</gene>
<evidence type="ECO:0000256" key="1">
    <source>
        <dbReference type="SAM" id="MobiDB-lite"/>
    </source>
</evidence>
<name>A0A7J7W7F6_RHIFE</name>
<feature type="region of interest" description="Disordered" evidence="1">
    <location>
        <begin position="33"/>
        <end position="122"/>
    </location>
</feature>
<evidence type="ECO:0000313" key="2">
    <source>
        <dbReference type="EMBL" id="KAF6333387.1"/>
    </source>
</evidence>
<dbReference type="EMBL" id="JACAGC010000011">
    <property type="protein sequence ID" value="KAF6333387.1"/>
    <property type="molecule type" value="Genomic_DNA"/>
</dbReference>
<comment type="caution">
    <text evidence="2">The sequence shown here is derived from an EMBL/GenBank/DDBJ whole genome shotgun (WGS) entry which is preliminary data.</text>
</comment>
<accession>A0A7J7W7F6</accession>
<evidence type="ECO:0000313" key="3">
    <source>
        <dbReference type="Proteomes" id="UP000585614"/>
    </source>
</evidence>
<sequence length="133" mass="14367">MFIAIAFPSLSCPSEPPAPNWNVVPSLWPRMAKGNQEPGLPASARDRWVSPGTRKGRGKGEKCVSHSNQETAPQQSGSMRAQRPRSGLHKGTWPSKALGGWDPTALQRLGRSEVKSPSEEVPGQVTLLCKSEV</sequence>
<proteinExistence type="predicted"/>
<dbReference type="Proteomes" id="UP000585614">
    <property type="component" value="Unassembled WGS sequence"/>
</dbReference>
<organism evidence="2 3">
    <name type="scientific">Rhinolophus ferrumequinum</name>
    <name type="common">Greater horseshoe bat</name>
    <dbReference type="NCBI Taxonomy" id="59479"/>
    <lineage>
        <taxon>Eukaryota</taxon>
        <taxon>Metazoa</taxon>
        <taxon>Chordata</taxon>
        <taxon>Craniata</taxon>
        <taxon>Vertebrata</taxon>
        <taxon>Euteleostomi</taxon>
        <taxon>Mammalia</taxon>
        <taxon>Eutheria</taxon>
        <taxon>Laurasiatheria</taxon>
        <taxon>Chiroptera</taxon>
        <taxon>Yinpterochiroptera</taxon>
        <taxon>Rhinolophoidea</taxon>
        <taxon>Rhinolophidae</taxon>
        <taxon>Rhinolophinae</taxon>
        <taxon>Rhinolophus</taxon>
    </lineage>
</organism>